<dbReference type="EMBL" id="PGXC01000031">
    <property type="protein sequence ID" value="PKK88881.1"/>
    <property type="molecule type" value="Genomic_DNA"/>
</dbReference>
<proteinExistence type="predicted"/>
<reference evidence="1 2" key="1">
    <citation type="journal article" date="2017" name="ISME J.">
        <title>Potential for microbial H2 and metal transformations associated with novel bacteria and archaea in deep terrestrial subsurface sediments.</title>
        <authorList>
            <person name="Hernsdorf A.W."/>
            <person name="Amano Y."/>
            <person name="Miyakawa K."/>
            <person name="Ise K."/>
            <person name="Suzuki Y."/>
            <person name="Anantharaman K."/>
            <person name="Probst A."/>
            <person name="Burstein D."/>
            <person name="Thomas B.C."/>
            <person name="Banfield J.F."/>
        </authorList>
    </citation>
    <scope>NUCLEOTIDE SEQUENCE [LARGE SCALE GENOMIC DNA]</scope>
    <source>
        <strain evidence="1">HGW-Wallbacteria-1</strain>
    </source>
</reference>
<gene>
    <name evidence="1" type="ORF">CVV64_16690</name>
</gene>
<protein>
    <submittedName>
        <fullName evidence="1">Uncharacterized protein</fullName>
    </submittedName>
</protein>
<dbReference type="Proteomes" id="UP000233256">
    <property type="component" value="Unassembled WGS sequence"/>
</dbReference>
<evidence type="ECO:0000313" key="2">
    <source>
        <dbReference type="Proteomes" id="UP000233256"/>
    </source>
</evidence>
<comment type="caution">
    <text evidence="1">The sequence shown here is derived from an EMBL/GenBank/DDBJ whole genome shotgun (WGS) entry which is preliminary data.</text>
</comment>
<sequence>MNPKVYIENAHGPISFSPKSVSIQTTIIGKLVRLLSMEGSTITSDTRPGVTPDIQKKIDHNNVCHEAWLIYRYSEYGRAIEIAYHQLNQDVNNGRNKALRKIHDLYKEELASNSISLLNPELNKIRSLADTIVKKISTKLIAFVKTNDASLQDIHMEDLEFGINLIIGHAFVECIILEAPQ</sequence>
<accession>A0A2N1PKN0</accession>
<name>A0A2N1PKN0_9BACT</name>
<dbReference type="AlphaFoldDB" id="A0A2N1PKN0"/>
<organism evidence="1 2">
    <name type="scientific">Candidatus Wallbacteria bacterium HGW-Wallbacteria-1</name>
    <dbReference type="NCBI Taxonomy" id="2013854"/>
    <lineage>
        <taxon>Bacteria</taxon>
        <taxon>Candidatus Walliibacteriota</taxon>
    </lineage>
</organism>
<evidence type="ECO:0000313" key="1">
    <source>
        <dbReference type="EMBL" id="PKK88881.1"/>
    </source>
</evidence>